<organism evidence="4 5">
    <name type="scientific">Micrococcoides hystricis</name>
    <dbReference type="NCBI Taxonomy" id="1572761"/>
    <lineage>
        <taxon>Bacteria</taxon>
        <taxon>Bacillati</taxon>
        <taxon>Actinomycetota</taxon>
        <taxon>Actinomycetes</taxon>
        <taxon>Micrococcales</taxon>
        <taxon>Micrococcaceae</taxon>
        <taxon>Micrococcoides</taxon>
    </lineage>
</organism>
<evidence type="ECO:0000259" key="2">
    <source>
        <dbReference type="Pfam" id="PF02771"/>
    </source>
</evidence>
<dbReference type="EMBL" id="JBHLUB010000032">
    <property type="protein sequence ID" value="MFC0582916.1"/>
    <property type="molecule type" value="Genomic_DNA"/>
</dbReference>
<dbReference type="InterPro" id="IPR013107">
    <property type="entry name" value="Acyl-CoA_DH_C"/>
</dbReference>
<dbReference type="Gene3D" id="2.40.110.10">
    <property type="entry name" value="Butyryl-CoA Dehydrogenase, subunit A, domain 2"/>
    <property type="match status" value="1"/>
</dbReference>
<reference evidence="4 5" key="1">
    <citation type="submission" date="2024-09" db="EMBL/GenBank/DDBJ databases">
        <authorList>
            <person name="Sun Q."/>
            <person name="Mori K."/>
        </authorList>
    </citation>
    <scope>NUCLEOTIDE SEQUENCE [LARGE SCALE GENOMIC DNA]</scope>
    <source>
        <strain evidence="4 5">NCAIM B.02604</strain>
    </source>
</reference>
<evidence type="ECO:0000313" key="4">
    <source>
        <dbReference type="EMBL" id="MFC0582916.1"/>
    </source>
</evidence>
<comment type="caution">
    <text evidence="4">The sequence shown here is derived from an EMBL/GenBank/DDBJ whole genome shotgun (WGS) entry which is preliminary data.</text>
</comment>
<keyword evidence="1" id="KW-0560">Oxidoreductase</keyword>
<dbReference type="PIRSF" id="PIRSF016578">
    <property type="entry name" value="HsaA"/>
    <property type="match status" value="1"/>
</dbReference>
<dbReference type="InterPro" id="IPR037069">
    <property type="entry name" value="AcylCoA_DH/ox_N_sf"/>
</dbReference>
<dbReference type="Pfam" id="PF02771">
    <property type="entry name" value="Acyl-CoA_dh_N"/>
    <property type="match status" value="1"/>
</dbReference>
<name>A0ABV6PCS3_9MICC</name>
<sequence length="410" mass="44948">MMVDIDLAPELPELRPEIQQILDAIDEAFPLLQSEAEAGERLRRPTPAVQNALKETGIFKLSVPTSLGGFEATPLELLRVIEKISHADASLGWLARVLTGETGVAATFLSRENAEKLFNGADWPRVAGQSTSFHGTAVKVDGGYQVTGSWPFMAGTSMATHVNMGVTVEGTGEKIVCLVPRSELFMSDNWDMLGLLATSSLDYEAKDLFVPEKFAYTVEGSDGGRRGMTGKLSPTLVDSLKQAAWSQGVGRRMLDELKQLASAAANREHYSRGDSAVSSDEFFYEFARHYSHVRGTLALLTETWSGYEQTLKADEEPTQQQETMARLATNLATRTALEISQIAHRFAGFQVMRHSALQRFFRDSHAGTQHRGSRLAVTAECGRMLAGVVPEGSTWGFYELEIPGRTSTNH</sequence>
<dbReference type="InterPro" id="IPR046373">
    <property type="entry name" value="Acyl-CoA_Oxase/DH_mid-dom_sf"/>
</dbReference>
<proteinExistence type="predicted"/>
<dbReference type="Gene3D" id="1.10.540.10">
    <property type="entry name" value="Acyl-CoA dehydrogenase/oxidase, N-terminal domain"/>
    <property type="match status" value="1"/>
</dbReference>
<dbReference type="InterPro" id="IPR013786">
    <property type="entry name" value="AcylCoA_DH/ox_N"/>
</dbReference>
<dbReference type="InterPro" id="IPR009100">
    <property type="entry name" value="AcylCoA_DH/oxidase_NM_dom_sf"/>
</dbReference>
<dbReference type="RefSeq" id="WP_377460458.1">
    <property type="nucleotide sequence ID" value="NZ_JBHLUB010000032.1"/>
</dbReference>
<keyword evidence="5" id="KW-1185">Reference proteome</keyword>
<feature type="domain" description="Acyl-CoA dehydrogenase C-terminal" evidence="3">
    <location>
        <begin position="242"/>
        <end position="372"/>
    </location>
</feature>
<evidence type="ECO:0000259" key="3">
    <source>
        <dbReference type="Pfam" id="PF08028"/>
    </source>
</evidence>
<protein>
    <submittedName>
        <fullName evidence="4">Acyl-CoA dehydrogenase family protein</fullName>
    </submittedName>
</protein>
<dbReference type="Pfam" id="PF08028">
    <property type="entry name" value="Acyl-CoA_dh_2"/>
    <property type="match status" value="1"/>
</dbReference>
<feature type="domain" description="Acyl-CoA dehydrogenase/oxidase N-terminal" evidence="2">
    <location>
        <begin position="43"/>
        <end position="97"/>
    </location>
</feature>
<dbReference type="Gene3D" id="1.20.140.10">
    <property type="entry name" value="Butyryl-CoA Dehydrogenase, subunit A, domain 3"/>
    <property type="match status" value="1"/>
</dbReference>
<gene>
    <name evidence="4" type="ORF">ACFFFR_11105</name>
</gene>
<accession>A0ABV6PCS3</accession>
<evidence type="ECO:0000256" key="1">
    <source>
        <dbReference type="ARBA" id="ARBA00023002"/>
    </source>
</evidence>
<dbReference type="SUPFAM" id="SSF56645">
    <property type="entry name" value="Acyl-CoA dehydrogenase NM domain-like"/>
    <property type="match status" value="1"/>
</dbReference>
<dbReference type="Proteomes" id="UP001589862">
    <property type="component" value="Unassembled WGS sequence"/>
</dbReference>
<evidence type="ECO:0000313" key="5">
    <source>
        <dbReference type="Proteomes" id="UP001589862"/>
    </source>
</evidence>